<dbReference type="CDD" id="cd14014">
    <property type="entry name" value="STKc_PknB_like"/>
    <property type="match status" value="1"/>
</dbReference>
<keyword evidence="8" id="KW-0472">Membrane</keyword>
<organism evidence="10 11">
    <name type="scientific">Nannocystis exedens</name>
    <dbReference type="NCBI Taxonomy" id="54"/>
    <lineage>
        <taxon>Bacteria</taxon>
        <taxon>Pseudomonadati</taxon>
        <taxon>Myxococcota</taxon>
        <taxon>Polyangia</taxon>
        <taxon>Nannocystales</taxon>
        <taxon>Nannocystaceae</taxon>
        <taxon>Nannocystis</taxon>
    </lineage>
</organism>
<dbReference type="InterPro" id="IPR000719">
    <property type="entry name" value="Prot_kinase_dom"/>
</dbReference>
<protein>
    <submittedName>
        <fullName evidence="10">Serine/threonine protein kinase</fullName>
    </submittedName>
</protein>
<keyword evidence="8" id="KW-0812">Transmembrane</keyword>
<dbReference type="OrthoDB" id="9801841at2"/>
<evidence type="ECO:0000256" key="6">
    <source>
        <dbReference type="SAM" id="Coils"/>
    </source>
</evidence>
<dbReference type="EMBL" id="FOMX01000026">
    <property type="protein sequence ID" value="SFF03632.1"/>
    <property type="molecule type" value="Genomic_DNA"/>
</dbReference>
<evidence type="ECO:0000256" key="4">
    <source>
        <dbReference type="ARBA" id="ARBA00022840"/>
    </source>
</evidence>
<dbReference type="Proteomes" id="UP000199400">
    <property type="component" value="Unassembled WGS sequence"/>
</dbReference>
<feature type="domain" description="Protein kinase" evidence="9">
    <location>
        <begin position="78"/>
        <end position="354"/>
    </location>
</feature>
<dbReference type="PANTHER" id="PTHR43289:SF6">
    <property type="entry name" value="SERINE_THREONINE-PROTEIN KINASE NEKL-3"/>
    <property type="match status" value="1"/>
</dbReference>
<evidence type="ECO:0000256" key="8">
    <source>
        <dbReference type="SAM" id="Phobius"/>
    </source>
</evidence>
<accession>A0A1I2FDZ1</accession>
<dbReference type="PANTHER" id="PTHR43289">
    <property type="entry name" value="MITOGEN-ACTIVATED PROTEIN KINASE KINASE KINASE 20-RELATED"/>
    <property type="match status" value="1"/>
</dbReference>
<dbReference type="Gene3D" id="1.10.510.10">
    <property type="entry name" value="Transferase(Phosphotransferase) domain 1"/>
    <property type="match status" value="1"/>
</dbReference>
<evidence type="ECO:0000313" key="10">
    <source>
        <dbReference type="EMBL" id="SFF03632.1"/>
    </source>
</evidence>
<feature type="coiled-coil region" evidence="6">
    <location>
        <begin position="393"/>
        <end position="420"/>
    </location>
</feature>
<evidence type="ECO:0000259" key="9">
    <source>
        <dbReference type="PROSITE" id="PS50011"/>
    </source>
</evidence>
<dbReference type="InterPro" id="IPR017441">
    <property type="entry name" value="Protein_kinase_ATP_BS"/>
</dbReference>
<keyword evidence="4 5" id="KW-0067">ATP-binding</keyword>
<keyword evidence="11" id="KW-1185">Reference proteome</keyword>
<dbReference type="Gene3D" id="3.30.200.20">
    <property type="entry name" value="Phosphorylase Kinase, domain 1"/>
    <property type="match status" value="1"/>
</dbReference>
<dbReference type="Pfam" id="PF00069">
    <property type="entry name" value="Pkinase"/>
    <property type="match status" value="1"/>
</dbReference>
<feature type="compositionally biased region" description="Basic and acidic residues" evidence="7">
    <location>
        <begin position="26"/>
        <end position="36"/>
    </location>
</feature>
<keyword evidence="8" id="KW-1133">Transmembrane helix</keyword>
<name>A0A1I2FDZ1_9BACT</name>
<keyword evidence="1" id="KW-0808">Transferase</keyword>
<dbReference type="PROSITE" id="PS00108">
    <property type="entry name" value="PROTEIN_KINASE_ST"/>
    <property type="match status" value="1"/>
</dbReference>
<dbReference type="STRING" id="54.SAMN02745121_06602"/>
<proteinExistence type="predicted"/>
<keyword evidence="10" id="KW-0723">Serine/threonine-protein kinase</keyword>
<dbReference type="SUPFAM" id="SSF56112">
    <property type="entry name" value="Protein kinase-like (PK-like)"/>
    <property type="match status" value="1"/>
</dbReference>
<dbReference type="InterPro" id="IPR008271">
    <property type="entry name" value="Ser/Thr_kinase_AS"/>
</dbReference>
<feature type="compositionally biased region" description="Polar residues" evidence="7">
    <location>
        <begin position="46"/>
        <end position="57"/>
    </location>
</feature>
<keyword evidence="3 10" id="KW-0418">Kinase</keyword>
<feature type="binding site" evidence="5">
    <location>
        <position position="107"/>
    </location>
    <ligand>
        <name>ATP</name>
        <dbReference type="ChEBI" id="CHEBI:30616"/>
    </ligand>
</feature>
<reference evidence="11" key="1">
    <citation type="submission" date="2016-10" db="EMBL/GenBank/DDBJ databases">
        <authorList>
            <person name="Varghese N."/>
            <person name="Submissions S."/>
        </authorList>
    </citation>
    <scope>NUCLEOTIDE SEQUENCE [LARGE SCALE GENOMIC DNA]</scope>
    <source>
        <strain evidence="11">ATCC 25963</strain>
    </source>
</reference>
<evidence type="ECO:0000256" key="3">
    <source>
        <dbReference type="ARBA" id="ARBA00022777"/>
    </source>
</evidence>
<gene>
    <name evidence="10" type="ORF">SAMN02745121_06602</name>
</gene>
<dbReference type="GO" id="GO:0005524">
    <property type="term" value="F:ATP binding"/>
    <property type="evidence" value="ECO:0007669"/>
    <property type="project" value="UniProtKB-UniRule"/>
</dbReference>
<dbReference type="InterPro" id="IPR011009">
    <property type="entry name" value="Kinase-like_dom_sf"/>
</dbReference>
<evidence type="ECO:0000256" key="2">
    <source>
        <dbReference type="ARBA" id="ARBA00022741"/>
    </source>
</evidence>
<evidence type="ECO:0000256" key="1">
    <source>
        <dbReference type="ARBA" id="ARBA00022679"/>
    </source>
</evidence>
<dbReference type="SUPFAM" id="SSF69318">
    <property type="entry name" value="Integrin alpha N-terminal domain"/>
    <property type="match status" value="1"/>
</dbReference>
<dbReference type="GO" id="GO:0004674">
    <property type="term" value="F:protein serine/threonine kinase activity"/>
    <property type="evidence" value="ECO:0007669"/>
    <property type="project" value="UniProtKB-KW"/>
</dbReference>
<keyword evidence="6" id="KW-0175">Coiled coil</keyword>
<evidence type="ECO:0000313" key="11">
    <source>
        <dbReference type="Proteomes" id="UP000199400"/>
    </source>
</evidence>
<dbReference type="InterPro" id="IPR028994">
    <property type="entry name" value="Integrin_alpha_N"/>
</dbReference>
<feature type="region of interest" description="Disordered" evidence="7">
    <location>
        <begin position="1"/>
        <end position="67"/>
    </location>
</feature>
<dbReference type="PROSITE" id="PS00107">
    <property type="entry name" value="PROTEIN_KINASE_ATP"/>
    <property type="match status" value="1"/>
</dbReference>
<sequence length="1499" mass="160708">MSWAPARRPPSGFDFRGVARGGHTRRVSERVSDTAEARLAAGEPSRISQADTLTSEGSAKPGHATHDELPADIRLGRFTLLRVLGRGGMGVVYTAYDELLDRIVAIKMVRSDRDDDNLLARVLREAKALAKLSHPNVVQIHDVSESDGQVFIAMEYVDGPTLRAWIEARREAGARWHELLPALLEAGRGLQAAHSAGLVHRDFKPDNVLVGADGRARVLDFGLVAARGEPPAPRPGTPLSSTEQLLTRTGAILGTPAYMSPEQWLGRQADARSDQYSFCAAVYEALHGVRPFSGGHATEVLAAISHARLESSPRAPAVPAPITAALRRGLSFRPEARFPDMAALLAALDHDPGATRRRRLRVAAVALVTAVIVIAAVLLAQGLQQRWRREQREEDAAAALAELEARIAEARADHDRAAAERLLAGFLEEPVHKDTRAIARAWLAEAGRRGEDGDPRAAISALARAYTLAHDPKDSREALLGLVALFRAELAWDGLAQVLALLDQRHPEAATDLTLAPVRGEVALARRDFAEAARRLVGPRRALAAALTPAHRTGYADVNQVYGRVGDEVWLLAQGLDAPVLHAATADAALTPTWKHAFPAGTVRVEVVDPLAGRAIAREEDGLALYAAKAGGGLERIFTWPDAQMFAAAAADLDGDGARELYVGTGTSCQIVAIVPDGAGGFARRVVYDVGDSVESVVGSMLVTDLDGDGREELVAAFGGWRAYDVRVLRLAPGTGELVAVARDKLGQVFGLGALRSAEGEARVVAEVFHREPNPLVFPADQPYGAAPGTYLLALTGDGLHRRAHVPFVRGHEGAQADGAHHQPLAGDVDGDGRDDFVNHYDERGQLHSVIQLQDERGGFVPAVLDGIEVLRLVQLDEDRGEELLAKVHAPTGAVELWLLGAGDERLPHHQPVFEDMADRSGVTDAALQRAFAGADDLRRLGLLAEAADAYEELARRSPPGELRGGALLDAASLRERLGDDGAALALYRAAGDEAEATAALQGAFRSHLRLGEYDRALRALESLRARPGLAPGEAADLLAQRERLVRATYEHPPIDIGFDRPLAPAWTVGDPLALRRRPLEQALEVRTASAGVLAELPLEWDGETIDLSFDFTVEHSEWSASLVLELVAEAEPDRPVLRLGVMTHGTSRGGLPTLREYQCQADGRVFYVNHSPALLPTDPAVRSRARLRAFAVAPLGEIGCALTDRERDESRTLRERLATRLGPPGRYRLVLRAGGDVPAWLSAQVHHLAIRGARIVEPAEIDRRRAAVLAAAVEGDAGATLAALAEAGPAGPREQALQAWLLIRTGRADVAAPLWQALLDNDDAAARGALHTLLRGHHAEVGPVLRAMSEPRYLDVLAEAWRNTAVNHLADLRVAPGFLDMLSGLVAERLAPAGSGATAMLRAADLLTWRARLQRRAGRPTAARDDLSRALELCRRGDQAVSLRASMLLLELASLAAEDGDRQAAAEHVEAARAAANMPLLVDDIVRARPELAALAGP</sequence>
<feature type="transmembrane region" description="Helical" evidence="8">
    <location>
        <begin position="362"/>
        <end position="383"/>
    </location>
</feature>
<evidence type="ECO:0000256" key="5">
    <source>
        <dbReference type="PROSITE-ProRule" id="PRU10141"/>
    </source>
</evidence>
<dbReference type="PROSITE" id="PS50011">
    <property type="entry name" value="PROTEIN_KINASE_DOM"/>
    <property type="match status" value="1"/>
</dbReference>
<keyword evidence="2 5" id="KW-0547">Nucleotide-binding</keyword>
<evidence type="ECO:0000256" key="7">
    <source>
        <dbReference type="SAM" id="MobiDB-lite"/>
    </source>
</evidence>